<evidence type="ECO:0000313" key="2">
    <source>
        <dbReference type="EMBL" id="CAB4182079.1"/>
    </source>
</evidence>
<organism evidence="2">
    <name type="scientific">uncultured Caudovirales phage</name>
    <dbReference type="NCBI Taxonomy" id="2100421"/>
    <lineage>
        <taxon>Viruses</taxon>
        <taxon>Duplodnaviria</taxon>
        <taxon>Heunggongvirae</taxon>
        <taxon>Uroviricota</taxon>
        <taxon>Caudoviricetes</taxon>
        <taxon>Peduoviridae</taxon>
        <taxon>Maltschvirus</taxon>
        <taxon>Maltschvirus maltsch</taxon>
    </lineage>
</organism>
<evidence type="ECO:0000313" key="5">
    <source>
        <dbReference type="EMBL" id="CAB5238672.1"/>
    </source>
</evidence>
<dbReference type="EMBL" id="LR796861">
    <property type="protein sequence ID" value="CAB4170780.1"/>
    <property type="molecule type" value="Genomic_DNA"/>
</dbReference>
<protein>
    <submittedName>
        <fullName evidence="2">Uncharacterized protein</fullName>
    </submittedName>
</protein>
<reference evidence="2" key="1">
    <citation type="submission" date="2020-05" db="EMBL/GenBank/DDBJ databases">
        <authorList>
            <person name="Chiriac C."/>
            <person name="Salcher M."/>
            <person name="Ghai R."/>
            <person name="Kavagutti S V."/>
        </authorList>
    </citation>
    <scope>NUCLEOTIDE SEQUENCE</scope>
</reference>
<accession>A0A6J5QCK9</accession>
<dbReference type="EMBL" id="LR797272">
    <property type="protein sequence ID" value="CAB4198671.1"/>
    <property type="molecule type" value="Genomic_DNA"/>
</dbReference>
<gene>
    <name evidence="2" type="ORF">UFOVP1066_132</name>
    <name evidence="3" type="ORF">UFOVP1315_205</name>
    <name evidence="4" type="ORF">UFOVP1421_166</name>
    <name evidence="5" type="ORF">UFOVP1525_176</name>
    <name evidence="1" type="ORF">UFOVP909_139</name>
</gene>
<evidence type="ECO:0000313" key="4">
    <source>
        <dbReference type="EMBL" id="CAB4211559.1"/>
    </source>
</evidence>
<evidence type="ECO:0000313" key="3">
    <source>
        <dbReference type="EMBL" id="CAB4198671.1"/>
    </source>
</evidence>
<proteinExistence type="predicted"/>
<evidence type="ECO:0000313" key="1">
    <source>
        <dbReference type="EMBL" id="CAB4170780.1"/>
    </source>
</evidence>
<dbReference type="EMBL" id="LR797019">
    <property type="protein sequence ID" value="CAB4182079.1"/>
    <property type="molecule type" value="Genomic_DNA"/>
</dbReference>
<sequence length="122" mass="13896">MITIKEAIHSLRPTAEWVLRGSEIEWTAVINDAGLPTGELETLNFDWLSDPADKPSKEELEAELIRLQAQWEANQYQRDRKYKYPPLADLADAIYWQAEGDNTKMTAYLAAVDAVKVKYPKG</sequence>
<dbReference type="EMBL" id="LR797375">
    <property type="protein sequence ID" value="CAB4211559.1"/>
    <property type="molecule type" value="Genomic_DNA"/>
</dbReference>
<dbReference type="EMBL" id="LR798454">
    <property type="protein sequence ID" value="CAB5238672.1"/>
    <property type="molecule type" value="Genomic_DNA"/>
</dbReference>
<name>A0A6J5QCK9_9CAUD</name>